<evidence type="ECO:0000259" key="2">
    <source>
        <dbReference type="PROSITE" id="PS50093"/>
    </source>
</evidence>
<dbReference type="RefSeq" id="WP_345696933.1">
    <property type="nucleotide sequence ID" value="NZ_BAABIS010000001.1"/>
</dbReference>
<dbReference type="SMART" id="SM00089">
    <property type="entry name" value="PKD"/>
    <property type="match status" value="2"/>
</dbReference>
<dbReference type="Gene3D" id="2.160.20.10">
    <property type="entry name" value="Single-stranded right-handed beta-helix, Pectin lyase-like"/>
    <property type="match status" value="1"/>
</dbReference>
<gene>
    <name evidence="3" type="ORF">GCM10023235_25570</name>
</gene>
<sequence length="885" mass="90979">MRLRQSAALTAAAATALVAVPSAAVAAEPASTLYVNNRSTTCTDFGSGTAEVPFCTVSAAARNAQPGQTVEIAAGTTYQETVEFTRSGTPDKPITFVGMDPSTNLVRPVVNTKSALVLSDVHDVVVRNLRVLGFTGAAVPTVSVVNSSRVVLDRMKYSLTGPVAVQLSGADDHVTVSRSLFSATGGVSVGAGVHDSLITANDFTWTSRAAVSVLDAPNTAVTNNTIQSSCAESVRIDGASPGALIENNVISAQHDGTTPNNCRTTDTNRGETEILVSAGSTAGSKIDYNTVHPWADASAYTWGGTSYPTADALAAAQPGQAAHDADYDLPFGAQLPETATVAIDSADPAAPGVDTDLRGIKPIDDPNVVNTAPGSGIRDRGAYEVAGQTTLTAQLITDLPSRQGPAPYTVKVTAKAVNTFNTPMAEYLFNFGDGETLKSTEPTVSHTYTKPGTYWTTVTATDVHGMTASAGTADVTVKEPGDLVATLDVKEWSEPLSLQVFADATSPYAVTSTVIEYGDGTVAAGSGSAHQYPGPGSYTVTVTATDAGGRTTVVKKTVELTNEKYTAALQPGQRVQLVAAPGGGQLVTTGVNYTKNVWSPHLLVPDNGARIWAGYVSSLASATTADQYLRMFALVDGKIYNADRNLGPASGGVAQGQWLPWKEVTGTGTLSGITQLSAASIGNSTHLVAVANGRVYEASSDRVTGTWSAWGDVTAATRIPVGAASIAAGTTGNVLHIAILGNDGHVRVADGDYTRGRWSFGDVTAAKGGPWGITQLAAASTPGSRFHVVALADGRVYETTGDYQAGYWTGWGDISAASGITSVQQVVAASTGNTLRIFGLTAGGSRVQTVTGDYTAGRWSGASDVFSADAAGEVGSLRMLTAAGL</sequence>
<keyword evidence="1" id="KW-0732">Signal</keyword>
<feature type="chain" id="PRO_5046771651" description="PKD domain-containing protein" evidence="1">
    <location>
        <begin position="27"/>
        <end position="885"/>
    </location>
</feature>
<feature type="domain" description="PKD" evidence="2">
    <location>
        <begin position="422"/>
        <end position="470"/>
    </location>
</feature>
<dbReference type="CDD" id="cd00146">
    <property type="entry name" value="PKD"/>
    <property type="match status" value="2"/>
</dbReference>
<dbReference type="Proteomes" id="UP001501752">
    <property type="component" value="Unassembled WGS sequence"/>
</dbReference>
<keyword evidence="4" id="KW-1185">Reference proteome</keyword>
<evidence type="ECO:0000313" key="3">
    <source>
        <dbReference type="EMBL" id="GAA4847664.1"/>
    </source>
</evidence>
<feature type="domain" description="PKD" evidence="2">
    <location>
        <begin position="516"/>
        <end position="559"/>
    </location>
</feature>
<dbReference type="InterPro" id="IPR000601">
    <property type="entry name" value="PKD_dom"/>
</dbReference>
<reference evidence="4" key="1">
    <citation type="journal article" date="2019" name="Int. J. Syst. Evol. Microbiol.">
        <title>The Global Catalogue of Microorganisms (GCM) 10K type strain sequencing project: providing services to taxonomists for standard genome sequencing and annotation.</title>
        <authorList>
            <consortium name="The Broad Institute Genomics Platform"/>
            <consortium name="The Broad Institute Genome Sequencing Center for Infectious Disease"/>
            <person name="Wu L."/>
            <person name="Ma J."/>
        </authorList>
    </citation>
    <scope>NUCLEOTIDE SEQUENCE [LARGE SCALE GENOMIC DNA]</scope>
    <source>
        <strain evidence="4">JCM 13006</strain>
    </source>
</reference>
<name>A0ABP9DMA2_9ACTN</name>
<evidence type="ECO:0000313" key="4">
    <source>
        <dbReference type="Proteomes" id="UP001501752"/>
    </source>
</evidence>
<dbReference type="EMBL" id="BAABIS010000001">
    <property type="protein sequence ID" value="GAA4847664.1"/>
    <property type="molecule type" value="Genomic_DNA"/>
</dbReference>
<dbReference type="InterPro" id="IPR011050">
    <property type="entry name" value="Pectin_lyase_fold/virulence"/>
</dbReference>
<feature type="signal peptide" evidence="1">
    <location>
        <begin position="1"/>
        <end position="26"/>
    </location>
</feature>
<proteinExistence type="predicted"/>
<dbReference type="PROSITE" id="PS50093">
    <property type="entry name" value="PKD"/>
    <property type="match status" value="2"/>
</dbReference>
<comment type="caution">
    <text evidence="3">The sequence shown here is derived from an EMBL/GenBank/DDBJ whole genome shotgun (WGS) entry which is preliminary data.</text>
</comment>
<dbReference type="Gene3D" id="2.60.40.10">
    <property type="entry name" value="Immunoglobulins"/>
    <property type="match status" value="2"/>
</dbReference>
<dbReference type="SUPFAM" id="SSF89372">
    <property type="entry name" value="Fucose-specific lectin"/>
    <property type="match status" value="1"/>
</dbReference>
<dbReference type="Pfam" id="PF18911">
    <property type="entry name" value="PKD_4"/>
    <property type="match status" value="2"/>
</dbReference>
<dbReference type="InterPro" id="IPR035986">
    <property type="entry name" value="PKD_dom_sf"/>
</dbReference>
<dbReference type="SUPFAM" id="SSF49299">
    <property type="entry name" value="PKD domain"/>
    <property type="match status" value="2"/>
</dbReference>
<dbReference type="InterPro" id="IPR012334">
    <property type="entry name" value="Pectin_lyas_fold"/>
</dbReference>
<dbReference type="SUPFAM" id="SSF51126">
    <property type="entry name" value="Pectin lyase-like"/>
    <property type="match status" value="1"/>
</dbReference>
<evidence type="ECO:0000256" key="1">
    <source>
        <dbReference type="SAM" id="SignalP"/>
    </source>
</evidence>
<dbReference type="InterPro" id="IPR022409">
    <property type="entry name" value="PKD/Chitinase_dom"/>
</dbReference>
<protein>
    <recommendedName>
        <fullName evidence="2">PKD domain-containing protein</fullName>
    </recommendedName>
</protein>
<accession>A0ABP9DMA2</accession>
<organism evidence="3 4">
    <name type="scientific">Kitasatospora terrestris</name>
    <dbReference type="NCBI Taxonomy" id="258051"/>
    <lineage>
        <taxon>Bacteria</taxon>
        <taxon>Bacillati</taxon>
        <taxon>Actinomycetota</taxon>
        <taxon>Actinomycetes</taxon>
        <taxon>Kitasatosporales</taxon>
        <taxon>Streptomycetaceae</taxon>
        <taxon>Kitasatospora</taxon>
    </lineage>
</organism>
<dbReference type="InterPro" id="IPR013783">
    <property type="entry name" value="Ig-like_fold"/>
</dbReference>